<name>C1DSV7_AZOVD</name>
<evidence type="ECO:0000256" key="2">
    <source>
        <dbReference type="ARBA" id="ARBA00010447"/>
    </source>
</evidence>
<dbReference type="InterPro" id="IPR000192">
    <property type="entry name" value="Aminotrans_V_dom"/>
</dbReference>
<dbReference type="InterPro" id="IPR020578">
    <property type="entry name" value="Aminotrans_V_PyrdxlP_BS"/>
</dbReference>
<evidence type="ECO:0000256" key="6">
    <source>
        <dbReference type="ARBA" id="ARBA00050776"/>
    </source>
</evidence>
<dbReference type="PANTHER" id="PTHR43586:SF8">
    <property type="entry name" value="CYSTEINE DESULFURASE 1, CHLOROPLASTIC"/>
    <property type="match status" value="1"/>
</dbReference>
<feature type="domain" description="Aminotransferase class V" evidence="8">
    <location>
        <begin position="71"/>
        <end position="437"/>
    </location>
</feature>
<evidence type="ECO:0000256" key="5">
    <source>
        <dbReference type="ARBA" id="ARBA00022898"/>
    </source>
</evidence>
<dbReference type="Proteomes" id="UP000002424">
    <property type="component" value="Chromosome"/>
</dbReference>
<dbReference type="GO" id="GO:0006534">
    <property type="term" value="P:cysteine metabolic process"/>
    <property type="evidence" value="ECO:0007669"/>
    <property type="project" value="InterPro"/>
</dbReference>
<dbReference type="CDD" id="cd06453">
    <property type="entry name" value="SufS_like"/>
    <property type="match status" value="1"/>
</dbReference>
<dbReference type="GO" id="GO:0030170">
    <property type="term" value="F:pyridoxal phosphate binding"/>
    <property type="evidence" value="ECO:0007669"/>
    <property type="project" value="InterPro"/>
</dbReference>
<dbReference type="Gene3D" id="3.40.640.10">
    <property type="entry name" value="Type I PLP-dependent aspartate aminotransferase-like (Major domain)"/>
    <property type="match status" value="1"/>
</dbReference>
<comment type="similarity">
    <text evidence="2">Belongs to the class-V pyridoxal-phosphate-dependent aminotransferase family. Csd subfamily.</text>
</comment>
<keyword evidence="4" id="KW-0808">Transferase</keyword>
<dbReference type="Pfam" id="PF00266">
    <property type="entry name" value="Aminotran_5"/>
    <property type="match status" value="1"/>
</dbReference>
<dbReference type="eggNOG" id="COG0520">
    <property type="taxonomic scope" value="Bacteria"/>
</dbReference>
<comment type="catalytic activity">
    <reaction evidence="6">
        <text>(sulfur carrier)-H + L-cysteine = (sulfur carrier)-SH + L-alanine</text>
        <dbReference type="Rhea" id="RHEA:43892"/>
        <dbReference type="Rhea" id="RHEA-COMP:14737"/>
        <dbReference type="Rhea" id="RHEA-COMP:14739"/>
        <dbReference type="ChEBI" id="CHEBI:29917"/>
        <dbReference type="ChEBI" id="CHEBI:35235"/>
        <dbReference type="ChEBI" id="CHEBI:57972"/>
        <dbReference type="ChEBI" id="CHEBI:64428"/>
        <dbReference type="EC" id="2.8.1.7"/>
    </reaction>
</comment>
<dbReference type="InterPro" id="IPR010970">
    <property type="entry name" value="Cys_dSase_SufS"/>
</dbReference>
<comment type="cofactor">
    <cofactor evidence="1 7">
        <name>pyridoxal 5'-phosphate</name>
        <dbReference type="ChEBI" id="CHEBI:597326"/>
    </cofactor>
</comment>
<protein>
    <recommendedName>
        <fullName evidence="3">cysteine desulfurase</fullName>
        <ecNumber evidence="3">2.8.1.7</ecNumber>
    </recommendedName>
</protein>
<gene>
    <name evidence="9" type="ordered locus">Avin_39100</name>
</gene>
<keyword evidence="10" id="KW-1185">Reference proteome</keyword>
<dbReference type="Gene3D" id="3.90.1150.10">
    <property type="entry name" value="Aspartate Aminotransferase, domain 1"/>
    <property type="match status" value="1"/>
</dbReference>
<evidence type="ECO:0000256" key="1">
    <source>
        <dbReference type="ARBA" id="ARBA00001933"/>
    </source>
</evidence>
<dbReference type="PROSITE" id="PS00595">
    <property type="entry name" value="AA_TRANSFER_CLASS_5"/>
    <property type="match status" value="1"/>
</dbReference>
<dbReference type="KEGG" id="avn:Avin_39100"/>
<keyword evidence="5" id="KW-0663">Pyridoxal phosphate</keyword>
<dbReference type="OrthoDB" id="9808002at2"/>
<dbReference type="EnsemblBacteria" id="ACO80050">
    <property type="protein sequence ID" value="ACO80050"/>
    <property type="gene ID" value="Avin_39100"/>
</dbReference>
<organism evidence="9 10">
    <name type="scientific">Azotobacter vinelandii (strain DJ / ATCC BAA-1303)</name>
    <dbReference type="NCBI Taxonomy" id="322710"/>
    <lineage>
        <taxon>Bacteria</taxon>
        <taxon>Pseudomonadati</taxon>
        <taxon>Pseudomonadota</taxon>
        <taxon>Gammaproteobacteria</taxon>
        <taxon>Pseudomonadales</taxon>
        <taxon>Pseudomonadaceae</taxon>
        <taxon>Azotobacter</taxon>
    </lineage>
</organism>
<evidence type="ECO:0000313" key="10">
    <source>
        <dbReference type="Proteomes" id="UP000002424"/>
    </source>
</evidence>
<evidence type="ECO:0000259" key="8">
    <source>
        <dbReference type="Pfam" id="PF00266"/>
    </source>
</evidence>
<dbReference type="HOGENOM" id="CLU_003433_2_5_6"/>
<evidence type="ECO:0000256" key="4">
    <source>
        <dbReference type="ARBA" id="ARBA00022679"/>
    </source>
</evidence>
<dbReference type="GO" id="GO:0031071">
    <property type="term" value="F:cysteine desulfurase activity"/>
    <property type="evidence" value="ECO:0007669"/>
    <property type="project" value="UniProtKB-EC"/>
</dbReference>
<dbReference type="InterPro" id="IPR015421">
    <property type="entry name" value="PyrdxlP-dep_Trfase_major"/>
</dbReference>
<evidence type="ECO:0000313" key="9">
    <source>
        <dbReference type="EMBL" id="ACO80050.1"/>
    </source>
</evidence>
<dbReference type="EMBL" id="CP001157">
    <property type="protein sequence ID" value="ACO80050.1"/>
    <property type="molecule type" value="Genomic_DNA"/>
</dbReference>
<dbReference type="InterPro" id="IPR015422">
    <property type="entry name" value="PyrdxlP-dep_Trfase_small"/>
</dbReference>
<accession>C1DSV7</accession>
<dbReference type="EC" id="2.8.1.7" evidence="3"/>
<dbReference type="SUPFAM" id="SSF53383">
    <property type="entry name" value="PLP-dependent transferases"/>
    <property type="match status" value="1"/>
</dbReference>
<evidence type="ECO:0000256" key="3">
    <source>
        <dbReference type="ARBA" id="ARBA00012239"/>
    </source>
</evidence>
<proteinExistence type="inferred from homology"/>
<dbReference type="InterPro" id="IPR015424">
    <property type="entry name" value="PyrdxlP-dep_Trfase"/>
</dbReference>
<reference evidence="9 10" key="1">
    <citation type="journal article" date="2009" name="J. Bacteriol.">
        <title>Genome sequence of Azotobacter vinelandii, an obligate aerobe specialized to support diverse anaerobic metabolic processes.</title>
        <authorList>
            <person name="Setubal J.C."/>
            <person name="dos Santos P."/>
            <person name="Goldman B.S."/>
            <person name="Ertesvag H."/>
            <person name="Espin G."/>
            <person name="Rubio L.M."/>
            <person name="Valla S."/>
            <person name="Almeida N.F."/>
            <person name="Balasubramanian D."/>
            <person name="Cromes L."/>
            <person name="Curatti L."/>
            <person name="Du Z."/>
            <person name="Godsy E."/>
            <person name="Goodner B."/>
            <person name="Hellner-Burris K."/>
            <person name="Hernandez J.A."/>
            <person name="Houmiel K."/>
            <person name="Imperial J."/>
            <person name="Kennedy C."/>
            <person name="Larson T.J."/>
            <person name="Latreille P."/>
            <person name="Ligon L.S."/>
            <person name="Lu J."/>
            <person name="Maerk M."/>
            <person name="Miller N.M."/>
            <person name="Norton S."/>
            <person name="O'Carroll I.P."/>
            <person name="Paulsen I."/>
            <person name="Raulfs E.C."/>
            <person name="Roemer R."/>
            <person name="Rosser J."/>
            <person name="Segura D."/>
            <person name="Slater S."/>
            <person name="Stricklin S.L."/>
            <person name="Studholme D.J."/>
            <person name="Sun J."/>
            <person name="Viana C.J."/>
            <person name="Wallin E."/>
            <person name="Wang B."/>
            <person name="Wheeler C."/>
            <person name="Zhu H."/>
            <person name="Dean D.R."/>
            <person name="Dixon R."/>
            <person name="Wood D."/>
        </authorList>
    </citation>
    <scope>NUCLEOTIDE SEQUENCE [LARGE SCALE GENOMIC DNA]</scope>
    <source>
        <strain evidence="10">DJ / ATCC BAA-1303</strain>
    </source>
</reference>
<dbReference type="PANTHER" id="PTHR43586">
    <property type="entry name" value="CYSTEINE DESULFURASE"/>
    <property type="match status" value="1"/>
</dbReference>
<dbReference type="STRING" id="322710.Avin_39100"/>
<sequence>MVENAARFSTLRIADESVSYKNGVYNESHDDKRRRPEGLPIIHDDAPTMSLPSPWRADFPAFAAFARDGQTYLDSAATAQKPQAMLDALLGHYAGGAANVHRAQHCPGERATRAFEAARAKVAAWLNAGSAERIVFTRGATESLNLLAYGLEHLFAPGDTIAVGALEHHANLLPWQRLAQRRGLDLVVLPLDGAGDIDLEQAERLIGPRTRLLAVSQLSNVLGRWQPLDALLALASSRGALTVVDGAQGAVHGRHDLRSLACDFYVFSAHKLYGPDGLGVLHGRPQALERLQHWQFGGEMVQQADYHEARFRPAPLGFEAGTPAIGAAIAFGATLDYLQSLDGTAVAAHEAALHRRLLAGLRAVAGLRLLAEPHNALASFVIEGVHNADLAHLLAEQGIAVRAGQHCAMPLLRRLGLPGALRVSLGLYSDGNDLERFFAALERALELLR</sequence>
<dbReference type="AlphaFoldDB" id="C1DSV7"/>
<evidence type="ECO:0000256" key="7">
    <source>
        <dbReference type="RuleBase" id="RU004504"/>
    </source>
</evidence>